<evidence type="ECO:0000313" key="4">
    <source>
        <dbReference type="Proteomes" id="UP000319619"/>
    </source>
</evidence>
<evidence type="ECO:0000313" key="3">
    <source>
        <dbReference type="EMBL" id="TKJ40806.1"/>
    </source>
</evidence>
<organism evidence="3 4">
    <name type="scientific">candidate division LCP-89 bacterium B3_LCP</name>
    <dbReference type="NCBI Taxonomy" id="2012998"/>
    <lineage>
        <taxon>Bacteria</taxon>
        <taxon>Pseudomonadati</taxon>
        <taxon>Bacteria division LCP-89</taxon>
    </lineage>
</organism>
<evidence type="ECO:0000256" key="1">
    <source>
        <dbReference type="SAM" id="MobiDB-lite"/>
    </source>
</evidence>
<dbReference type="InterPro" id="IPR003692">
    <property type="entry name" value="Hydantoinase_B"/>
</dbReference>
<reference evidence="3 4" key="1">
    <citation type="submission" date="2017-06" db="EMBL/GenBank/DDBJ databases">
        <title>Novel microbial phyla capable of carbon fixation and sulfur reduction in deep-sea sediments.</title>
        <authorList>
            <person name="Huang J."/>
            <person name="Baker B."/>
            <person name="Wang Y."/>
        </authorList>
    </citation>
    <scope>NUCLEOTIDE SEQUENCE [LARGE SCALE GENOMIC DNA]</scope>
    <source>
        <strain evidence="3">B3_LCP</strain>
    </source>
</reference>
<feature type="domain" description="Hydantoinase B/oxoprolinase" evidence="2">
    <location>
        <begin position="5"/>
        <end position="525"/>
    </location>
</feature>
<dbReference type="InterPro" id="IPR045079">
    <property type="entry name" value="Oxoprolinase-like"/>
</dbReference>
<sequence>MPTSDPITMQVIRYALEQIADEMGYTMVRTSRSTIIKEIMDITCAVFDGNGKTLAQAHHAPMLLTGFEITMERLLQEFPEDDLHDGDIIIANDPYQGGQHIMDIQTFAPVRYGDRVVGFVGSIAHHTDMGGAAAGGVAGGLTEIFMEGLRLPMVKLYKKGEPDKEIFGIIANNIRVPDKTIGDIKAQAASGFVGVRRMKEIFDKYGVDTVRECSQMLQNYSESRIRDGLKKIPDGTYTGIDYVDDDGVSDDPIKIQVNVHKKGDSAIVDFKGTDLQVRGNTNCPIATTHAAVYYALICVIDPHVPPNSGCYRPFEIEVEEGLVVNPRMPGAVAARTNTSQKIAEAMLKALSQALPQQVTAGSHGQITTCGFSGVNPKNNKRFVYIDIQGGGAGARAMKDGRDGQDSHLARFMNTPIEAAELEHPVRIERYELIPDSGGAGKYRGALSPRRDIRMLANDITFSRYADRQKFPPWGVFGGKDGLPGKLIINPDTPEEEQIPSKGLMKLKKGDVISLRCPGAGGYGDPQERDPELLKDDLRDGKVSQESARKDYGME</sequence>
<dbReference type="AlphaFoldDB" id="A0A532V0R6"/>
<accession>A0A532V0R6</accession>
<feature type="region of interest" description="Disordered" evidence="1">
    <location>
        <begin position="517"/>
        <end position="554"/>
    </location>
</feature>
<dbReference type="PANTHER" id="PTHR11365">
    <property type="entry name" value="5-OXOPROLINASE RELATED"/>
    <property type="match status" value="1"/>
</dbReference>
<protein>
    <submittedName>
        <fullName evidence="3">5-oxoprolinase</fullName>
    </submittedName>
</protein>
<feature type="compositionally biased region" description="Basic and acidic residues" evidence="1">
    <location>
        <begin position="525"/>
        <end position="554"/>
    </location>
</feature>
<comment type="caution">
    <text evidence="3">The sequence shown here is derived from an EMBL/GenBank/DDBJ whole genome shotgun (WGS) entry which is preliminary data.</text>
</comment>
<name>A0A532V0R6_UNCL8</name>
<dbReference type="GO" id="GO:0005829">
    <property type="term" value="C:cytosol"/>
    <property type="evidence" value="ECO:0007669"/>
    <property type="project" value="TreeGrafter"/>
</dbReference>
<gene>
    <name evidence="3" type="ORF">CEE37_07530</name>
</gene>
<dbReference type="PANTHER" id="PTHR11365:SF23">
    <property type="entry name" value="HYPOTHETICAL 5-OXOPROLINASE (EUROFUNG)-RELATED"/>
    <property type="match status" value="1"/>
</dbReference>
<dbReference type="EMBL" id="NJBN01000004">
    <property type="protein sequence ID" value="TKJ40806.1"/>
    <property type="molecule type" value="Genomic_DNA"/>
</dbReference>
<evidence type="ECO:0000259" key="2">
    <source>
        <dbReference type="Pfam" id="PF02538"/>
    </source>
</evidence>
<dbReference type="GO" id="GO:0006749">
    <property type="term" value="P:glutathione metabolic process"/>
    <property type="evidence" value="ECO:0007669"/>
    <property type="project" value="TreeGrafter"/>
</dbReference>
<dbReference type="Pfam" id="PF02538">
    <property type="entry name" value="Hydantoinase_B"/>
    <property type="match status" value="1"/>
</dbReference>
<dbReference type="GO" id="GO:0017168">
    <property type="term" value="F:5-oxoprolinase (ATP-hydrolyzing) activity"/>
    <property type="evidence" value="ECO:0007669"/>
    <property type="project" value="TreeGrafter"/>
</dbReference>
<proteinExistence type="predicted"/>
<dbReference type="Proteomes" id="UP000319619">
    <property type="component" value="Unassembled WGS sequence"/>
</dbReference>